<evidence type="ECO:0000313" key="1">
    <source>
        <dbReference type="EMBL" id="OGG94725.1"/>
    </source>
</evidence>
<gene>
    <name evidence="1" type="ORF">A2527_05875</name>
</gene>
<organism evidence="1 2">
    <name type="scientific">Candidatus Lambdaproteobacteria bacterium RIFOXYD2_FULL_50_16</name>
    <dbReference type="NCBI Taxonomy" id="1817772"/>
    <lineage>
        <taxon>Bacteria</taxon>
        <taxon>Pseudomonadati</taxon>
        <taxon>Pseudomonadota</taxon>
        <taxon>Candidatus Lambdaproteobacteria</taxon>
    </lineage>
</organism>
<reference evidence="1 2" key="1">
    <citation type="journal article" date="2016" name="Nat. Commun.">
        <title>Thousands of microbial genomes shed light on interconnected biogeochemical processes in an aquifer system.</title>
        <authorList>
            <person name="Anantharaman K."/>
            <person name="Brown C.T."/>
            <person name="Hug L.A."/>
            <person name="Sharon I."/>
            <person name="Castelle C.J."/>
            <person name="Probst A.J."/>
            <person name="Thomas B.C."/>
            <person name="Singh A."/>
            <person name="Wilkins M.J."/>
            <person name="Karaoz U."/>
            <person name="Brodie E.L."/>
            <person name="Williams K.H."/>
            <person name="Hubbard S.S."/>
            <person name="Banfield J.F."/>
        </authorList>
    </citation>
    <scope>NUCLEOTIDE SEQUENCE [LARGE SCALE GENOMIC DNA]</scope>
</reference>
<accession>A0A1F6G9E7</accession>
<name>A0A1F6G9E7_9PROT</name>
<evidence type="ECO:0008006" key="3">
    <source>
        <dbReference type="Google" id="ProtNLM"/>
    </source>
</evidence>
<sequence>MKLHWDPGKNQKLLEERGITFEVIEQVIATEGFLELLDHPTRENQKLLTLRLGEYVYVVPCVLEPNGDLFLKTAFPSRKYKRKYDRGQN</sequence>
<evidence type="ECO:0000313" key="2">
    <source>
        <dbReference type="Proteomes" id="UP000178449"/>
    </source>
</evidence>
<dbReference type="EMBL" id="MFNE01000035">
    <property type="protein sequence ID" value="OGG94725.1"/>
    <property type="molecule type" value="Genomic_DNA"/>
</dbReference>
<protein>
    <recommendedName>
        <fullName evidence="3">Toxin</fullName>
    </recommendedName>
</protein>
<dbReference type="Gene3D" id="3.10.450.530">
    <property type="entry name" value="Ribonuclease toxin, BrnT, of type II toxin-antitoxin system"/>
    <property type="match status" value="1"/>
</dbReference>
<comment type="caution">
    <text evidence="1">The sequence shown here is derived from an EMBL/GenBank/DDBJ whole genome shotgun (WGS) entry which is preliminary data.</text>
</comment>
<dbReference type="Proteomes" id="UP000178449">
    <property type="component" value="Unassembled WGS sequence"/>
</dbReference>
<proteinExistence type="predicted"/>
<dbReference type="InterPro" id="IPR038573">
    <property type="entry name" value="BrnT_sf"/>
</dbReference>
<dbReference type="STRING" id="1817772.A2527_05875"/>
<dbReference type="AlphaFoldDB" id="A0A1F6G9E7"/>